<dbReference type="Proteomes" id="UP000032702">
    <property type="component" value="Unassembled WGS sequence"/>
</dbReference>
<dbReference type="EMBL" id="AAMD01000017">
    <property type="protein sequence ID" value="EAU68393.1"/>
    <property type="molecule type" value="Genomic_DNA"/>
</dbReference>
<dbReference type="RefSeq" id="WP_002611970.1">
    <property type="nucleotide sequence ID" value="NC_014623.1"/>
</dbReference>
<name>Q099N4_STIAD</name>
<gene>
    <name evidence="1" type="ORF">STIAU_3314</name>
</gene>
<organism evidence="1 2">
    <name type="scientific">Stigmatella aurantiaca (strain DW4/3-1)</name>
    <dbReference type="NCBI Taxonomy" id="378806"/>
    <lineage>
        <taxon>Bacteria</taxon>
        <taxon>Pseudomonadati</taxon>
        <taxon>Myxococcota</taxon>
        <taxon>Myxococcia</taxon>
        <taxon>Myxococcales</taxon>
        <taxon>Cystobacterineae</taxon>
        <taxon>Archangiaceae</taxon>
        <taxon>Stigmatella</taxon>
    </lineage>
</organism>
<sequence>MDSGEGACSSLFEDTVHGIQAPSASDISAQAHKAAARMLMLLESGRL</sequence>
<evidence type="ECO:0000313" key="2">
    <source>
        <dbReference type="Proteomes" id="UP000032702"/>
    </source>
</evidence>
<proteinExistence type="predicted"/>
<accession>Q099N4</accession>
<evidence type="ECO:0000313" key="1">
    <source>
        <dbReference type="EMBL" id="EAU68393.1"/>
    </source>
</evidence>
<dbReference type="AlphaFoldDB" id="Q099N4"/>
<comment type="caution">
    <text evidence="1">The sequence shown here is derived from an EMBL/GenBank/DDBJ whole genome shotgun (WGS) entry which is preliminary data.</text>
</comment>
<reference evidence="1 2" key="1">
    <citation type="submission" date="2006-04" db="EMBL/GenBank/DDBJ databases">
        <authorList>
            <person name="Nierman W.C."/>
        </authorList>
    </citation>
    <scope>NUCLEOTIDE SEQUENCE [LARGE SCALE GENOMIC DNA]</scope>
    <source>
        <strain evidence="1 2">DW4/3-1</strain>
    </source>
</reference>
<protein>
    <submittedName>
        <fullName evidence="1">Uncharacterized protein</fullName>
    </submittedName>
</protein>